<dbReference type="AlphaFoldDB" id="A0A370SE35"/>
<evidence type="ECO:0008006" key="4">
    <source>
        <dbReference type="Google" id="ProtNLM"/>
    </source>
</evidence>
<dbReference type="RefSeq" id="WP_115147350.1">
    <property type="nucleotide sequence ID" value="NZ_QRAV01000010.1"/>
</dbReference>
<dbReference type="Proteomes" id="UP000255365">
    <property type="component" value="Unassembled WGS sequence"/>
</dbReference>
<sequence length="747" mass="82141">MTASSKLSGLKLAYARISLRLLHAKGTLLKWAGRHGFKVLIAIAAMAFGATMIMAPALQRASNGFFKTPENLAALKTLLAGTSSALIGATAIAFSLILFAMQVNVERMPHGLFKRLSSDWILLGTFLTSFLSALTVGAMSLIPASELAALAITIAIWAIILILSLFILSYRRALLLISPIAQLSIMTKQTRKELKEWEDRSAKARPLIQNIQERPDAAVGINEIQFDSAKAKYLQINTGWDRNARQAIQYSMSYAQRFSEVGDHEVAASAIHGVMLINATYCAVKNRTFIGNNFLLEIPGSTDGFINSTLECFRQMMRMALSRGDEQLAEHTLRGIASVLGVYLGIDYPGRNTSKKHAGLASGYLESAVESVIPHNMPDVLMEGLRLMGKSAQTTLAFTGSAEIISLTNKIALISYTGMVKPDFRPVTLTAFEQLSTITFELLIKAKDDISHPVAELRSAIRNAVLIFLEVPNTSLTSIHSSNLAPYYSSASMSSLRSRLTPLVNEILNSPIDDENAIRVIGNIEIWADQIYLPQKDLLLAAINKRSGFTFDLLHWAVGISEMLLAISNSLACDKHQKESLCKHATRLLSTISWLPDDVESVRFAESFSVTELLFDSALDGLKWNNEDYYISAKDLLLQWAMKGGRHQTGWGILTRSILGLIGLSLDQAQGNVDDFKRKLKIALAKASAPSLDFRQSAAQELRREAVRHRDRGMMLSKMDHVLEQGDQAALVTLMLEIAALLEGNEQ</sequence>
<keyword evidence="1" id="KW-1133">Transmembrane helix</keyword>
<gene>
    <name evidence="2" type="ORF">DEU51_11069</name>
</gene>
<proteinExistence type="predicted"/>
<keyword evidence="1" id="KW-0812">Transmembrane</keyword>
<evidence type="ECO:0000313" key="2">
    <source>
        <dbReference type="EMBL" id="RDL17999.1"/>
    </source>
</evidence>
<feature type="transmembrane region" description="Helical" evidence="1">
    <location>
        <begin position="39"/>
        <end position="58"/>
    </location>
</feature>
<comment type="caution">
    <text evidence="2">The sequence shown here is derived from an EMBL/GenBank/DDBJ whole genome shotgun (WGS) entry which is preliminary data.</text>
</comment>
<keyword evidence="1" id="KW-0472">Membrane</keyword>
<evidence type="ECO:0000313" key="3">
    <source>
        <dbReference type="Proteomes" id="UP000255365"/>
    </source>
</evidence>
<feature type="transmembrane region" description="Helical" evidence="1">
    <location>
        <begin position="78"/>
        <end position="99"/>
    </location>
</feature>
<name>A0A370SE35_PSEJE</name>
<accession>A0A370SE35</accession>
<dbReference type="EMBL" id="QRAV01000010">
    <property type="protein sequence ID" value="RDL17999.1"/>
    <property type="molecule type" value="Genomic_DNA"/>
</dbReference>
<protein>
    <recommendedName>
        <fullName evidence="4">DUF2254 domain-containing protein</fullName>
    </recommendedName>
</protein>
<evidence type="ECO:0000256" key="1">
    <source>
        <dbReference type="SAM" id="Phobius"/>
    </source>
</evidence>
<feature type="transmembrane region" description="Helical" evidence="1">
    <location>
        <begin position="120"/>
        <end position="142"/>
    </location>
</feature>
<feature type="transmembrane region" description="Helical" evidence="1">
    <location>
        <begin position="148"/>
        <end position="168"/>
    </location>
</feature>
<organism evidence="2 3">
    <name type="scientific">Pseudomonas jessenii</name>
    <dbReference type="NCBI Taxonomy" id="77298"/>
    <lineage>
        <taxon>Bacteria</taxon>
        <taxon>Pseudomonadati</taxon>
        <taxon>Pseudomonadota</taxon>
        <taxon>Gammaproteobacteria</taxon>
        <taxon>Pseudomonadales</taxon>
        <taxon>Pseudomonadaceae</taxon>
        <taxon>Pseudomonas</taxon>
    </lineage>
</organism>
<reference evidence="2 3" key="1">
    <citation type="submission" date="2018-07" db="EMBL/GenBank/DDBJ databases">
        <title>Genome sequencing of rice bacterial endophytes.</title>
        <authorList>
            <person name="Venturi V."/>
        </authorList>
    </citation>
    <scope>NUCLEOTIDE SEQUENCE [LARGE SCALE GENOMIC DNA]</scope>
    <source>
        <strain evidence="2 3">E2333</strain>
    </source>
</reference>